<dbReference type="GO" id="GO:0005384">
    <property type="term" value="F:manganese ion transmembrane transporter activity"/>
    <property type="evidence" value="ECO:0007669"/>
    <property type="project" value="InterPro"/>
</dbReference>
<dbReference type="InterPro" id="IPR003251">
    <property type="entry name" value="Rr_diiron-bd_dom"/>
</dbReference>
<keyword evidence="4 5" id="KW-0472">Membrane</keyword>
<evidence type="ECO:0000313" key="7">
    <source>
        <dbReference type="EMBL" id="AEX85900.1"/>
    </source>
</evidence>
<evidence type="ECO:0000256" key="5">
    <source>
        <dbReference type="SAM" id="Phobius"/>
    </source>
</evidence>
<dbReference type="AlphaFoldDB" id="H2J485"/>
<evidence type="ECO:0000256" key="3">
    <source>
        <dbReference type="ARBA" id="ARBA00022989"/>
    </source>
</evidence>
<dbReference type="PANTHER" id="PTHR31851">
    <property type="entry name" value="FE(2+)/MN(2+) TRANSPORTER PCL1"/>
    <property type="match status" value="1"/>
</dbReference>
<proteinExistence type="predicted"/>
<dbReference type="GO" id="GO:0012505">
    <property type="term" value="C:endomembrane system"/>
    <property type="evidence" value="ECO:0007669"/>
    <property type="project" value="UniProtKB-SubCell"/>
</dbReference>
<sequence length="288" mass="32853">MIDNELKKKLMAFQKNEITEHHVYKHLSKRIKGKNAKILENIAKDEYKHYNILKKYTETEVSPNSFLVFWYVLLSYIFGLTFALNAMEKGEENAQRVYEEAKDVIPEFKEIILDENVHEKKLLGLIDEEKIQYVSSMVLGLNDALVELTGTLAGLTFAFQNSRLVALSGLITGIAASFSMAASEYLSQRADKNSKNPLKASIYTGIAYIFTVILLVAPYFIFSNPMISLIFTMINAVIVIVFFSFFVSVVQEKTFKHYFFEMLFISFGVMALSFVIGLIARAFFNIEV</sequence>
<organism evidence="7 8">
    <name type="scientific">Marinitoga piezophila (strain DSM 14283 / JCM 11233 / KA3)</name>
    <dbReference type="NCBI Taxonomy" id="443254"/>
    <lineage>
        <taxon>Bacteria</taxon>
        <taxon>Thermotogati</taxon>
        <taxon>Thermotogota</taxon>
        <taxon>Thermotogae</taxon>
        <taxon>Petrotogales</taxon>
        <taxon>Petrotogaceae</taxon>
        <taxon>Marinitoga</taxon>
    </lineage>
</organism>
<feature type="transmembrane region" description="Helical" evidence="5">
    <location>
        <begin position="229"/>
        <end position="250"/>
    </location>
</feature>
<reference evidence="7 8" key="1">
    <citation type="journal article" date="2012" name="J. Bacteriol.">
        <title>Complete Genome Sequence of the Thermophilic, Piezophilic, Heterotrophic Bacterium Marinitoga piezophila KA3.</title>
        <authorList>
            <person name="Lucas S."/>
            <person name="Han J."/>
            <person name="Lapidus A."/>
            <person name="Cheng J.F."/>
            <person name="Goodwin L.A."/>
            <person name="Pitluck S."/>
            <person name="Peters L."/>
            <person name="Mikhailova N."/>
            <person name="Teshima H."/>
            <person name="Detter J.C."/>
            <person name="Han C."/>
            <person name="Tapia R."/>
            <person name="Land M."/>
            <person name="Hauser L."/>
            <person name="Kyrpides N.C."/>
            <person name="Ivanova N."/>
            <person name="Pagani I."/>
            <person name="Vannier P."/>
            <person name="Oger P."/>
            <person name="Bartlett D.H."/>
            <person name="Noll K.M."/>
            <person name="Woyke T."/>
            <person name="Jebbar M."/>
        </authorList>
    </citation>
    <scope>NUCLEOTIDE SEQUENCE [LARGE SCALE GENOMIC DNA]</scope>
    <source>
        <strain evidence="8">DSM 14283 / JCM 11233 / KA3</strain>
    </source>
</reference>
<dbReference type="OrthoDB" id="9781287at2"/>
<feature type="domain" description="Rubrerythrin diiron-binding" evidence="6">
    <location>
        <begin position="15"/>
        <end position="125"/>
    </location>
</feature>
<dbReference type="CDD" id="cd02431">
    <property type="entry name" value="Ferritin_CCC1_C"/>
    <property type="match status" value="1"/>
</dbReference>
<dbReference type="eggNOG" id="COG1814">
    <property type="taxonomic scope" value="Bacteria"/>
</dbReference>
<dbReference type="InterPro" id="IPR009078">
    <property type="entry name" value="Ferritin-like_SF"/>
</dbReference>
<keyword evidence="8" id="KW-1185">Reference proteome</keyword>
<feature type="transmembrane region" description="Helical" evidence="5">
    <location>
        <begin position="164"/>
        <end position="182"/>
    </location>
</feature>
<dbReference type="Proteomes" id="UP000007161">
    <property type="component" value="Chromosome"/>
</dbReference>
<dbReference type="EMBL" id="CP003257">
    <property type="protein sequence ID" value="AEX85900.1"/>
    <property type="molecule type" value="Genomic_DNA"/>
</dbReference>
<dbReference type="RefSeq" id="WP_014296971.1">
    <property type="nucleotide sequence ID" value="NC_016751.1"/>
</dbReference>
<dbReference type="KEGG" id="mpz:Marpi_1505"/>
<dbReference type="InterPro" id="IPR039376">
    <property type="entry name" value="Ferritin_CCC1_N"/>
</dbReference>
<protein>
    <submittedName>
        <fullName evidence="7">Putative membrane protein</fullName>
    </submittedName>
</protein>
<comment type="subcellular location">
    <subcellularLocation>
        <location evidence="1">Endomembrane system</location>
        <topology evidence="1">Multi-pass membrane protein</topology>
    </subcellularLocation>
</comment>
<dbReference type="CDD" id="cd01044">
    <property type="entry name" value="Ferritin_CCC1_N"/>
    <property type="match status" value="1"/>
</dbReference>
<dbReference type="HOGENOM" id="CLU_065373_1_0_0"/>
<evidence type="ECO:0000256" key="4">
    <source>
        <dbReference type="ARBA" id="ARBA00023136"/>
    </source>
</evidence>
<dbReference type="GO" id="GO:0030026">
    <property type="term" value="P:intracellular manganese ion homeostasis"/>
    <property type="evidence" value="ECO:0007669"/>
    <property type="project" value="InterPro"/>
</dbReference>
<keyword evidence="3 5" id="KW-1133">Transmembrane helix</keyword>
<gene>
    <name evidence="7" type="ordered locus">Marpi_1505</name>
</gene>
<evidence type="ECO:0000259" key="6">
    <source>
        <dbReference type="Pfam" id="PF02915"/>
    </source>
</evidence>
<dbReference type="GO" id="GO:0046872">
    <property type="term" value="F:metal ion binding"/>
    <property type="evidence" value="ECO:0007669"/>
    <property type="project" value="InterPro"/>
</dbReference>
<feature type="transmembrane region" description="Helical" evidence="5">
    <location>
        <begin position="262"/>
        <end position="284"/>
    </location>
</feature>
<feature type="transmembrane region" description="Helical" evidence="5">
    <location>
        <begin position="68"/>
        <end position="87"/>
    </location>
</feature>
<evidence type="ECO:0000256" key="1">
    <source>
        <dbReference type="ARBA" id="ARBA00004127"/>
    </source>
</evidence>
<dbReference type="GO" id="GO:0016491">
    <property type="term" value="F:oxidoreductase activity"/>
    <property type="evidence" value="ECO:0007669"/>
    <property type="project" value="InterPro"/>
</dbReference>
<feature type="transmembrane region" description="Helical" evidence="5">
    <location>
        <begin position="202"/>
        <end position="222"/>
    </location>
</feature>
<evidence type="ECO:0000256" key="2">
    <source>
        <dbReference type="ARBA" id="ARBA00022692"/>
    </source>
</evidence>
<keyword evidence="2 5" id="KW-0812">Transmembrane</keyword>
<dbReference type="Pfam" id="PF01988">
    <property type="entry name" value="VIT1"/>
    <property type="match status" value="1"/>
</dbReference>
<dbReference type="eggNOG" id="COG1633">
    <property type="taxonomic scope" value="Bacteria"/>
</dbReference>
<dbReference type="SUPFAM" id="SSF47240">
    <property type="entry name" value="Ferritin-like"/>
    <property type="match status" value="1"/>
</dbReference>
<accession>H2J485</accession>
<dbReference type="InterPro" id="IPR008217">
    <property type="entry name" value="Ccc1_fam"/>
</dbReference>
<name>H2J485_MARPK</name>
<evidence type="ECO:0000313" key="8">
    <source>
        <dbReference type="Proteomes" id="UP000007161"/>
    </source>
</evidence>
<reference evidence="8" key="2">
    <citation type="submission" date="2012-01" db="EMBL/GenBank/DDBJ databases">
        <title>Complete sequence of chromosome of Marinitoga piezophila KA3.</title>
        <authorList>
            <person name="Lucas S."/>
            <person name="Han J."/>
            <person name="Lapidus A."/>
            <person name="Cheng J.-F."/>
            <person name="Goodwin L."/>
            <person name="Pitluck S."/>
            <person name="Peters L."/>
            <person name="Mikhailova N."/>
            <person name="Teshima H."/>
            <person name="Detter J.C."/>
            <person name="Han C."/>
            <person name="Tapia R."/>
            <person name="Land M."/>
            <person name="Hauser L."/>
            <person name="Kyrpides N."/>
            <person name="Ivanova N."/>
            <person name="Pagani I."/>
            <person name="Jebbar M."/>
            <person name="Vannier P."/>
            <person name="Oger P."/>
            <person name="Cario A."/>
            <person name="Bartlett D."/>
            <person name="Noll K.M."/>
            <person name="Woyke T."/>
        </authorList>
    </citation>
    <scope>NUCLEOTIDE SEQUENCE [LARGE SCALE GENOMIC DNA]</scope>
    <source>
        <strain evidence="8">DSM 14283 / JCM 11233 / KA3</strain>
    </source>
</reference>
<dbReference type="Pfam" id="PF02915">
    <property type="entry name" value="Rubrerythrin"/>
    <property type="match status" value="1"/>
</dbReference>